<dbReference type="EMBL" id="JACHXJ010000002">
    <property type="protein sequence ID" value="MBB3128630.1"/>
    <property type="molecule type" value="Genomic_DNA"/>
</dbReference>
<feature type="transmembrane region" description="Helical" evidence="7">
    <location>
        <begin position="14"/>
        <end position="35"/>
    </location>
</feature>
<keyword evidence="4 7" id="KW-0812">Transmembrane</keyword>
<evidence type="ECO:0000256" key="6">
    <source>
        <dbReference type="ARBA" id="ARBA00023136"/>
    </source>
</evidence>
<proteinExistence type="predicted"/>
<dbReference type="InterPro" id="IPR035906">
    <property type="entry name" value="MetI-like_sf"/>
</dbReference>
<sequence>MEQSFLKPSFGSRVFDLCNVVVMLVLSFAMLYPFINLLALSLNDGADAARGGIYFVPRQFSVDSYMLLFQNKHLLSGLGISILRVVVGTSTCVFMTGLLAYIVTIRGFSGRKMIRLLFLFTMYFGGGLIPTYMLMMKLGLINTFHVYWIPSLLNAYYMLIMASYMQNLPESLSESARIDGAGELLIYFRIIFPVSLPVFASIAVFSSVGHWNAWFDVILYNSNGHWDTLQVYLRRLLLEVEALQQVADQQLAYSKYRNISPLTLRAATSMVVTLPIIFVYPFFQKYFVGGITLGAVKG</sequence>
<dbReference type="SUPFAM" id="SSF161098">
    <property type="entry name" value="MetI-like"/>
    <property type="match status" value="1"/>
</dbReference>
<feature type="transmembrane region" description="Helical" evidence="7">
    <location>
        <begin position="186"/>
        <end position="205"/>
    </location>
</feature>
<dbReference type="Proteomes" id="UP000517523">
    <property type="component" value="Unassembled WGS sequence"/>
</dbReference>
<dbReference type="Gene3D" id="1.10.3720.10">
    <property type="entry name" value="MetI-like"/>
    <property type="match status" value="1"/>
</dbReference>
<evidence type="ECO:0000256" key="2">
    <source>
        <dbReference type="ARBA" id="ARBA00022448"/>
    </source>
</evidence>
<evidence type="ECO:0000259" key="8">
    <source>
        <dbReference type="PROSITE" id="PS50928"/>
    </source>
</evidence>
<evidence type="ECO:0000313" key="9">
    <source>
        <dbReference type="EMBL" id="MBB3128630.1"/>
    </source>
</evidence>
<organism evidence="9 10">
    <name type="scientific">Paenibacillus rhizosphaerae</name>
    <dbReference type="NCBI Taxonomy" id="297318"/>
    <lineage>
        <taxon>Bacteria</taxon>
        <taxon>Bacillati</taxon>
        <taxon>Bacillota</taxon>
        <taxon>Bacilli</taxon>
        <taxon>Bacillales</taxon>
        <taxon>Paenibacillaceae</taxon>
        <taxon>Paenibacillus</taxon>
    </lineage>
</organism>
<reference evidence="9 10" key="1">
    <citation type="submission" date="2020-08" db="EMBL/GenBank/DDBJ databases">
        <title>Genomic Encyclopedia of Type Strains, Phase III (KMG-III): the genomes of soil and plant-associated and newly described type strains.</title>
        <authorList>
            <person name="Whitman W."/>
        </authorList>
    </citation>
    <scope>NUCLEOTIDE SEQUENCE [LARGE SCALE GENOMIC DNA]</scope>
    <source>
        <strain evidence="9 10">CECT 5831</strain>
    </source>
</reference>
<dbReference type="PROSITE" id="PS50928">
    <property type="entry name" value="ABC_TM1"/>
    <property type="match status" value="1"/>
</dbReference>
<accession>A0A839TSJ3</accession>
<evidence type="ECO:0000256" key="1">
    <source>
        <dbReference type="ARBA" id="ARBA00004651"/>
    </source>
</evidence>
<dbReference type="CDD" id="cd06261">
    <property type="entry name" value="TM_PBP2"/>
    <property type="match status" value="1"/>
</dbReference>
<evidence type="ECO:0000256" key="7">
    <source>
        <dbReference type="SAM" id="Phobius"/>
    </source>
</evidence>
<feature type="domain" description="ABC transmembrane type-1" evidence="8">
    <location>
        <begin position="78"/>
        <end position="283"/>
    </location>
</feature>
<dbReference type="GO" id="GO:0055085">
    <property type="term" value="P:transmembrane transport"/>
    <property type="evidence" value="ECO:0007669"/>
    <property type="project" value="InterPro"/>
</dbReference>
<dbReference type="RefSeq" id="WP_183582774.1">
    <property type="nucleotide sequence ID" value="NZ_JACHXJ010000002.1"/>
</dbReference>
<feature type="transmembrane region" description="Helical" evidence="7">
    <location>
        <begin position="262"/>
        <end position="283"/>
    </location>
</feature>
<keyword evidence="3" id="KW-1003">Cell membrane</keyword>
<evidence type="ECO:0000256" key="3">
    <source>
        <dbReference type="ARBA" id="ARBA00022475"/>
    </source>
</evidence>
<feature type="transmembrane region" description="Helical" evidence="7">
    <location>
        <begin position="147"/>
        <end position="165"/>
    </location>
</feature>
<name>A0A839TSJ3_9BACL</name>
<keyword evidence="2" id="KW-0813">Transport</keyword>
<comment type="caution">
    <text evidence="9">The sequence shown here is derived from an EMBL/GenBank/DDBJ whole genome shotgun (WGS) entry which is preliminary data.</text>
</comment>
<dbReference type="AlphaFoldDB" id="A0A839TSJ3"/>
<evidence type="ECO:0000256" key="5">
    <source>
        <dbReference type="ARBA" id="ARBA00022989"/>
    </source>
</evidence>
<feature type="transmembrane region" description="Helical" evidence="7">
    <location>
        <begin position="116"/>
        <end position="135"/>
    </location>
</feature>
<comment type="subcellular location">
    <subcellularLocation>
        <location evidence="1">Cell membrane</location>
        <topology evidence="1">Multi-pass membrane protein</topology>
    </subcellularLocation>
</comment>
<keyword evidence="6 7" id="KW-0472">Membrane</keyword>
<evidence type="ECO:0000256" key="4">
    <source>
        <dbReference type="ARBA" id="ARBA00022692"/>
    </source>
</evidence>
<evidence type="ECO:0000313" key="10">
    <source>
        <dbReference type="Proteomes" id="UP000517523"/>
    </source>
</evidence>
<feature type="transmembrane region" description="Helical" evidence="7">
    <location>
        <begin position="74"/>
        <end position="104"/>
    </location>
</feature>
<keyword evidence="5 7" id="KW-1133">Transmembrane helix</keyword>
<dbReference type="GO" id="GO:0005886">
    <property type="term" value="C:plasma membrane"/>
    <property type="evidence" value="ECO:0007669"/>
    <property type="project" value="UniProtKB-SubCell"/>
</dbReference>
<protein>
    <submittedName>
        <fullName evidence="9">Putative aldouronate transport system permease protein</fullName>
    </submittedName>
</protein>
<gene>
    <name evidence="9" type="ORF">FHS19_003284</name>
</gene>
<dbReference type="PANTHER" id="PTHR43744:SF9">
    <property type="entry name" value="POLYGALACTURONAN_RHAMNOGALACTURONAN TRANSPORT SYSTEM PERMEASE PROTEIN YTCP"/>
    <property type="match status" value="1"/>
</dbReference>
<dbReference type="InterPro" id="IPR000515">
    <property type="entry name" value="MetI-like"/>
</dbReference>
<dbReference type="PANTHER" id="PTHR43744">
    <property type="entry name" value="ABC TRANSPORTER PERMEASE PROTEIN MG189-RELATED-RELATED"/>
    <property type="match status" value="1"/>
</dbReference>